<dbReference type="PROSITE" id="PS50003">
    <property type="entry name" value="PH_DOMAIN"/>
    <property type="match status" value="1"/>
</dbReference>
<dbReference type="InterPro" id="IPR001562">
    <property type="entry name" value="Znf_Btk_motif"/>
</dbReference>
<dbReference type="InterPro" id="IPR001849">
    <property type="entry name" value="PH_domain"/>
</dbReference>
<keyword evidence="3" id="KW-0677">Repeat</keyword>
<reference evidence="13" key="1">
    <citation type="submission" date="2025-08" db="UniProtKB">
        <authorList>
            <consortium name="RefSeq"/>
        </authorList>
    </citation>
    <scope>IDENTIFICATION</scope>
    <source>
        <tissue evidence="13">Gonad</tissue>
    </source>
</reference>
<name>A0A6P4YP50_BRABE</name>
<dbReference type="Pfam" id="PF00616">
    <property type="entry name" value="RasGAP"/>
    <property type="match status" value="1"/>
</dbReference>
<keyword evidence="12" id="KW-1185">Reference proteome</keyword>
<dbReference type="SMART" id="SM00323">
    <property type="entry name" value="RasGAP"/>
    <property type="match status" value="1"/>
</dbReference>
<protein>
    <submittedName>
        <fullName evidence="13">RasGAP-activating-like protein 1</fullName>
    </submittedName>
</protein>
<dbReference type="SUPFAM" id="SSF49562">
    <property type="entry name" value="C2 domain (Calcium/lipid-binding domain, CaLB)"/>
    <property type="match status" value="2"/>
</dbReference>
<keyword evidence="2" id="KW-0479">Metal-binding</keyword>
<dbReference type="SMART" id="SM00233">
    <property type="entry name" value="PH"/>
    <property type="match status" value="1"/>
</dbReference>
<feature type="compositionally biased region" description="Polar residues" evidence="7">
    <location>
        <begin position="829"/>
        <end position="855"/>
    </location>
</feature>
<dbReference type="Gene3D" id="1.10.506.10">
    <property type="entry name" value="GTPase Activation - p120gap, domain 1"/>
    <property type="match status" value="2"/>
</dbReference>
<gene>
    <name evidence="13" type="primary">LOC109465886</name>
</gene>
<evidence type="ECO:0000256" key="4">
    <source>
        <dbReference type="ARBA" id="ARBA00022771"/>
    </source>
</evidence>
<sequence length="922" mass="104282">MAKNTTIYLRISEAKNLPPRDAILGPGTGDPYCTVKVDNETVARTATVWKSTNPFWGEEYTLYLPRSFHSLSVYVCHHDSLGADAVIGKMLLARKALCAEPRGLEKWFPLRKVDKDSEVQGELQLEMWCHGNRGFTPAAGDFTTICCVVVQARDLAVKEKAGIVDAFVELSLQEDKAKTQVIKRTRFPKWKETFDFTIPTKLVESATLQFTVWDWEKQGNHDFLGQGEVALTELHGEEHVLGWHRLCPRASTVDDESTKDRLLPNIAHIEYMTSFLDSFFLIIKCQYLEHKMLVSSSRNIIITIISAPRTAFLVALIFAFAHSSELGSLRLKVRCTEEHILPSQYYQPLVDLLVESVQSSIEPETPTPLSMLEEVMTMDRMDIATTLVKVFLGEGMVVQFLDALNTQEIHNTKDPNTLFRGNSLATKSMDQFLKVVGMPYLHEVLRPVVDQIFEDKKTVELDPCKVDSCRRRLSVKSQSDGQLLEHSAMILTGYLEQIVDNIVMSVDQCPPVIRLAFRQLSKRVEDRFPEHQDVKYLAISGFLFLRFFAPAVLSPKLFALRDQHADAKTSRTCTLLAKVIQSIGNLGLQCGRGKETWMEPLHPFIQDSSSRVQDFLDQLIDIDEANGKEAQRRSAFHQSVTIKEGHLLRRRRADDGLVLMPFSFKRRYYWLCNDALAYAKSPEDQIRTTTMTHRICAVERVDENAFQRPNVFQVIIRDGDGSLSTTYLQAKDVNEMHQWLSAIRKTCVTNSRMLGTFHPGTNRAGKWTCCLETDKTARGCSKTHSAVTLGDWRDPLDPDAEAQTIYSQILLGRDILRSKYLELADAGSTAESSHEQANNSEAESQNSVGNSSESGHNSEPDSKTKPDIRRSRSFYDAKMAAAARLLDVIADLERVHEAFNKRERERAKGLERGRSLSMESTE</sequence>
<evidence type="ECO:0000256" key="2">
    <source>
        <dbReference type="ARBA" id="ARBA00022723"/>
    </source>
</evidence>
<evidence type="ECO:0000259" key="10">
    <source>
        <dbReference type="PROSITE" id="PS50004"/>
    </source>
</evidence>
<dbReference type="PANTHER" id="PTHR10194:SF144">
    <property type="entry name" value="RASGAP-ACTIVATING-LIKE PROTEIN 1"/>
    <property type="match status" value="1"/>
</dbReference>
<dbReference type="InterPro" id="IPR039360">
    <property type="entry name" value="Ras_GTPase"/>
</dbReference>
<dbReference type="GO" id="GO:0008270">
    <property type="term" value="F:zinc ion binding"/>
    <property type="evidence" value="ECO:0007669"/>
    <property type="project" value="UniProtKB-KW"/>
</dbReference>
<dbReference type="SUPFAM" id="SSF48350">
    <property type="entry name" value="GTPase activation domain, GAP"/>
    <property type="match status" value="1"/>
</dbReference>
<dbReference type="InterPro" id="IPR008936">
    <property type="entry name" value="Rho_GTPase_activation_prot"/>
</dbReference>
<dbReference type="InterPro" id="IPR001936">
    <property type="entry name" value="RasGAP_dom"/>
</dbReference>
<feature type="region of interest" description="Disordered" evidence="7">
    <location>
        <begin position="827"/>
        <end position="869"/>
    </location>
</feature>
<dbReference type="AlphaFoldDB" id="A0A6P4YP50"/>
<evidence type="ECO:0000256" key="3">
    <source>
        <dbReference type="ARBA" id="ARBA00022737"/>
    </source>
</evidence>
<dbReference type="SMART" id="SM00107">
    <property type="entry name" value="BTK"/>
    <property type="match status" value="1"/>
</dbReference>
<dbReference type="Pfam" id="PF00169">
    <property type="entry name" value="PH"/>
    <property type="match status" value="1"/>
</dbReference>
<dbReference type="OrthoDB" id="1562946at2759"/>
<dbReference type="PROSITE" id="PS00509">
    <property type="entry name" value="RAS_GTPASE_ACTIV_1"/>
    <property type="match status" value="1"/>
</dbReference>
<keyword evidence="5" id="KW-0862">Zinc</keyword>
<evidence type="ECO:0000256" key="8">
    <source>
        <dbReference type="SAM" id="Phobius"/>
    </source>
</evidence>
<evidence type="ECO:0000256" key="5">
    <source>
        <dbReference type="ARBA" id="ARBA00022833"/>
    </source>
</evidence>
<dbReference type="GO" id="GO:0005096">
    <property type="term" value="F:GTPase activator activity"/>
    <property type="evidence" value="ECO:0007669"/>
    <property type="project" value="UniProtKB-KW"/>
</dbReference>
<dbReference type="InterPro" id="IPR035892">
    <property type="entry name" value="C2_domain_sf"/>
</dbReference>
<feature type="compositionally biased region" description="Basic and acidic residues" evidence="7">
    <location>
        <begin position="898"/>
        <end position="914"/>
    </location>
</feature>
<evidence type="ECO:0000259" key="9">
    <source>
        <dbReference type="PROSITE" id="PS50003"/>
    </source>
</evidence>
<keyword evidence="1" id="KW-0343">GTPase activation</keyword>
<feature type="compositionally biased region" description="Basic and acidic residues" evidence="7">
    <location>
        <begin position="856"/>
        <end position="869"/>
    </location>
</feature>
<feature type="domain" description="PH" evidence="9">
    <location>
        <begin position="640"/>
        <end position="748"/>
    </location>
</feature>
<proteinExistence type="predicted"/>
<dbReference type="Gene3D" id="2.30.29.30">
    <property type="entry name" value="Pleckstrin-homology domain (PH domain)/Phosphotyrosine-binding domain (PTB)"/>
    <property type="match status" value="1"/>
</dbReference>
<evidence type="ECO:0000259" key="11">
    <source>
        <dbReference type="PROSITE" id="PS50018"/>
    </source>
</evidence>
<evidence type="ECO:0000256" key="1">
    <source>
        <dbReference type="ARBA" id="ARBA00022468"/>
    </source>
</evidence>
<feature type="transmembrane region" description="Helical" evidence="8">
    <location>
        <begin position="300"/>
        <end position="321"/>
    </location>
</feature>
<dbReference type="InterPro" id="IPR011993">
    <property type="entry name" value="PH-like_dom_sf"/>
</dbReference>
<dbReference type="Gene3D" id="2.60.40.150">
    <property type="entry name" value="C2 domain"/>
    <property type="match status" value="2"/>
</dbReference>
<dbReference type="RefSeq" id="XP_019618966.1">
    <property type="nucleotide sequence ID" value="XM_019763407.1"/>
</dbReference>
<feature type="domain" description="C2" evidence="10">
    <location>
        <begin position="1"/>
        <end position="108"/>
    </location>
</feature>
<keyword evidence="8" id="KW-0472">Membrane</keyword>
<organism evidence="12 13">
    <name type="scientific">Branchiostoma belcheri</name>
    <name type="common">Amphioxus</name>
    <dbReference type="NCBI Taxonomy" id="7741"/>
    <lineage>
        <taxon>Eukaryota</taxon>
        <taxon>Metazoa</taxon>
        <taxon>Chordata</taxon>
        <taxon>Cephalochordata</taxon>
        <taxon>Leptocardii</taxon>
        <taxon>Amphioxiformes</taxon>
        <taxon>Branchiostomatidae</taxon>
        <taxon>Branchiostoma</taxon>
    </lineage>
</organism>
<dbReference type="GO" id="GO:0035556">
    <property type="term" value="P:intracellular signal transduction"/>
    <property type="evidence" value="ECO:0007669"/>
    <property type="project" value="InterPro"/>
</dbReference>
<feature type="region of interest" description="Disordered" evidence="7">
    <location>
        <begin position="898"/>
        <end position="922"/>
    </location>
</feature>
<dbReference type="InterPro" id="IPR000008">
    <property type="entry name" value="C2_dom"/>
</dbReference>
<dbReference type="PROSITE" id="PS51113">
    <property type="entry name" value="ZF_BTK"/>
    <property type="match status" value="1"/>
</dbReference>
<dbReference type="KEGG" id="bbel:109465886"/>
<dbReference type="SUPFAM" id="SSF50729">
    <property type="entry name" value="PH domain-like"/>
    <property type="match status" value="1"/>
</dbReference>
<dbReference type="PROSITE" id="PS50004">
    <property type="entry name" value="C2"/>
    <property type="match status" value="2"/>
</dbReference>
<keyword evidence="4 6" id="KW-0863">Zinc-finger</keyword>
<evidence type="ECO:0000313" key="12">
    <source>
        <dbReference type="Proteomes" id="UP000515135"/>
    </source>
</evidence>
<dbReference type="Proteomes" id="UP000515135">
    <property type="component" value="Unplaced"/>
</dbReference>
<feature type="domain" description="C2" evidence="10">
    <location>
        <begin position="119"/>
        <end position="244"/>
    </location>
</feature>
<feature type="domain" description="Ras-GAP" evidence="11">
    <location>
        <begin position="379"/>
        <end position="585"/>
    </location>
</feature>
<keyword evidence="8" id="KW-0812">Transmembrane</keyword>
<accession>A0A6P4YP50</accession>
<keyword evidence="8" id="KW-1133">Transmembrane helix</keyword>
<dbReference type="GeneID" id="109465886"/>
<dbReference type="SMART" id="SM00239">
    <property type="entry name" value="C2"/>
    <property type="match status" value="2"/>
</dbReference>
<dbReference type="PANTHER" id="PTHR10194">
    <property type="entry name" value="RAS GTPASE-ACTIVATING PROTEINS"/>
    <property type="match status" value="1"/>
</dbReference>
<dbReference type="PROSITE" id="PS50018">
    <property type="entry name" value="RAS_GTPASE_ACTIV_2"/>
    <property type="match status" value="1"/>
</dbReference>
<dbReference type="Pfam" id="PF00779">
    <property type="entry name" value="BTK"/>
    <property type="match status" value="1"/>
</dbReference>
<dbReference type="InterPro" id="IPR023152">
    <property type="entry name" value="RasGAP_CS"/>
</dbReference>
<dbReference type="Pfam" id="PF00168">
    <property type="entry name" value="C2"/>
    <property type="match status" value="2"/>
</dbReference>
<evidence type="ECO:0000313" key="13">
    <source>
        <dbReference type="RefSeq" id="XP_019618966.1"/>
    </source>
</evidence>
<evidence type="ECO:0000256" key="7">
    <source>
        <dbReference type="SAM" id="MobiDB-lite"/>
    </source>
</evidence>
<evidence type="ECO:0000256" key="6">
    <source>
        <dbReference type="PROSITE-ProRule" id="PRU00432"/>
    </source>
</evidence>